<dbReference type="SMART" id="SM00908">
    <property type="entry name" value="Gal-bind_lectin"/>
    <property type="match status" value="1"/>
</dbReference>
<sequence>MSCSMLAAPVSQYLPWGRERLDLCRSVLCLVAGSRLSQSTNFSPILRLSVPFKRDIGSITDGTELVICGTACTNCDSFSVTLCSGQIIETDDVAFHFNPRWIENCVVRNHKKTSKWGAEEKTGGFPFQRGEYFTMNLLVNQRGYKVVVNDKHFCEFKHRLEKAEVRYLHIRGDLYINSIQHKSCKQQTLAPPLAFWPDGGPKSLRSPCGLATYKNLGHIGTGSHNLDLKNSTG</sequence>
<dbReference type="CDD" id="cd00070">
    <property type="entry name" value="GLECT"/>
    <property type="match status" value="1"/>
</dbReference>
<dbReference type="Pfam" id="PF00337">
    <property type="entry name" value="Gal-bind_lectin"/>
    <property type="match status" value="1"/>
</dbReference>
<dbReference type="PANTHER" id="PTHR11346:SF147">
    <property type="entry name" value="GALECTIN"/>
    <property type="match status" value="1"/>
</dbReference>
<dbReference type="PROSITE" id="PS51304">
    <property type="entry name" value="GALECTIN"/>
    <property type="match status" value="1"/>
</dbReference>
<dbReference type="EMBL" id="BLXT01007821">
    <property type="protein sequence ID" value="GFO42864.1"/>
    <property type="molecule type" value="Genomic_DNA"/>
</dbReference>
<dbReference type="AlphaFoldDB" id="A0AAV4DFA2"/>
<protein>
    <recommendedName>
        <fullName evidence="3">Galectin</fullName>
    </recommendedName>
</protein>
<dbReference type="Gene3D" id="2.60.120.200">
    <property type="match status" value="1"/>
</dbReference>
<dbReference type="FunFam" id="2.60.120.200:FF:000124">
    <property type="entry name" value="Galectin-4"/>
    <property type="match status" value="1"/>
</dbReference>
<proteinExistence type="predicted"/>
<evidence type="ECO:0000313" key="6">
    <source>
        <dbReference type="Proteomes" id="UP000735302"/>
    </source>
</evidence>
<feature type="domain" description="Galectin" evidence="4">
    <location>
        <begin position="51"/>
        <end position="182"/>
    </location>
</feature>
<gene>
    <name evidence="5" type="ORF">PoB_006936900</name>
</gene>
<keyword evidence="2" id="KW-0677">Repeat</keyword>
<organism evidence="5 6">
    <name type="scientific">Plakobranchus ocellatus</name>
    <dbReference type="NCBI Taxonomy" id="259542"/>
    <lineage>
        <taxon>Eukaryota</taxon>
        <taxon>Metazoa</taxon>
        <taxon>Spiralia</taxon>
        <taxon>Lophotrochozoa</taxon>
        <taxon>Mollusca</taxon>
        <taxon>Gastropoda</taxon>
        <taxon>Heterobranchia</taxon>
        <taxon>Euthyneura</taxon>
        <taxon>Panpulmonata</taxon>
        <taxon>Sacoglossa</taxon>
        <taxon>Placobranchoidea</taxon>
        <taxon>Plakobranchidae</taxon>
        <taxon>Plakobranchus</taxon>
    </lineage>
</organism>
<comment type="caution">
    <text evidence="5">The sequence shown here is derived from an EMBL/GenBank/DDBJ whole genome shotgun (WGS) entry which is preliminary data.</text>
</comment>
<evidence type="ECO:0000259" key="4">
    <source>
        <dbReference type="PROSITE" id="PS51304"/>
    </source>
</evidence>
<reference evidence="5 6" key="1">
    <citation type="journal article" date="2021" name="Elife">
        <title>Chloroplast acquisition without the gene transfer in kleptoplastic sea slugs, Plakobranchus ocellatus.</title>
        <authorList>
            <person name="Maeda T."/>
            <person name="Takahashi S."/>
            <person name="Yoshida T."/>
            <person name="Shimamura S."/>
            <person name="Takaki Y."/>
            <person name="Nagai Y."/>
            <person name="Toyoda A."/>
            <person name="Suzuki Y."/>
            <person name="Arimoto A."/>
            <person name="Ishii H."/>
            <person name="Satoh N."/>
            <person name="Nishiyama T."/>
            <person name="Hasebe M."/>
            <person name="Maruyama T."/>
            <person name="Minagawa J."/>
            <person name="Obokata J."/>
            <person name="Shigenobu S."/>
        </authorList>
    </citation>
    <scope>NUCLEOTIDE SEQUENCE [LARGE SCALE GENOMIC DNA]</scope>
</reference>
<dbReference type="SMART" id="SM00276">
    <property type="entry name" value="GLECT"/>
    <property type="match status" value="1"/>
</dbReference>
<evidence type="ECO:0000313" key="5">
    <source>
        <dbReference type="EMBL" id="GFO42864.1"/>
    </source>
</evidence>
<evidence type="ECO:0000256" key="2">
    <source>
        <dbReference type="ARBA" id="ARBA00022737"/>
    </source>
</evidence>
<dbReference type="PANTHER" id="PTHR11346">
    <property type="entry name" value="GALECTIN"/>
    <property type="match status" value="1"/>
</dbReference>
<dbReference type="GO" id="GO:0030246">
    <property type="term" value="F:carbohydrate binding"/>
    <property type="evidence" value="ECO:0007669"/>
    <property type="project" value="UniProtKB-UniRule"/>
</dbReference>
<dbReference type="InterPro" id="IPR001079">
    <property type="entry name" value="Galectin_CRD"/>
</dbReference>
<name>A0AAV4DFA2_9GAST</name>
<accession>A0AAV4DFA2</accession>
<keyword evidence="6" id="KW-1185">Reference proteome</keyword>
<evidence type="ECO:0000256" key="1">
    <source>
        <dbReference type="ARBA" id="ARBA00022734"/>
    </source>
</evidence>
<dbReference type="SUPFAM" id="SSF49899">
    <property type="entry name" value="Concanavalin A-like lectins/glucanases"/>
    <property type="match status" value="1"/>
</dbReference>
<evidence type="ECO:0000256" key="3">
    <source>
        <dbReference type="RuleBase" id="RU102079"/>
    </source>
</evidence>
<dbReference type="InterPro" id="IPR044156">
    <property type="entry name" value="Galectin-like"/>
</dbReference>
<dbReference type="Proteomes" id="UP000735302">
    <property type="component" value="Unassembled WGS sequence"/>
</dbReference>
<dbReference type="InterPro" id="IPR013320">
    <property type="entry name" value="ConA-like_dom_sf"/>
</dbReference>
<keyword evidence="1 3" id="KW-0430">Lectin</keyword>